<reference evidence="1 2" key="1">
    <citation type="submission" date="2016-07" db="EMBL/GenBank/DDBJ databases">
        <title>Genome analysis of Burkholderia fungorum ES3-20.</title>
        <authorList>
            <person name="Xu D."/>
            <person name="Yao R."/>
            <person name="Zheng S."/>
        </authorList>
    </citation>
    <scope>NUCLEOTIDE SEQUENCE [LARGE SCALE GENOMIC DNA]</scope>
    <source>
        <strain evidence="1 2">ES3-20</strain>
    </source>
</reference>
<evidence type="ECO:0000313" key="2">
    <source>
        <dbReference type="Proteomes" id="UP000283709"/>
    </source>
</evidence>
<name>A0A3R7HDI6_9BURK</name>
<sequence length="76" mass="8589">MPQEREIPKFARLPGPTDVTEAVQVTFRDRAFRSRTIVFEDGSTRAVDRSTVVLSDQEQIAALERHPEFERAADGS</sequence>
<dbReference type="EMBL" id="MCAS01000042">
    <property type="protein sequence ID" value="RKF36149.1"/>
    <property type="molecule type" value="Genomic_DNA"/>
</dbReference>
<organism evidence="1 2">
    <name type="scientific">Paraburkholderia fungorum</name>
    <dbReference type="NCBI Taxonomy" id="134537"/>
    <lineage>
        <taxon>Bacteria</taxon>
        <taxon>Pseudomonadati</taxon>
        <taxon>Pseudomonadota</taxon>
        <taxon>Betaproteobacteria</taxon>
        <taxon>Burkholderiales</taxon>
        <taxon>Burkholderiaceae</taxon>
        <taxon>Paraburkholderia</taxon>
    </lineage>
</organism>
<proteinExistence type="predicted"/>
<comment type="caution">
    <text evidence="1">The sequence shown here is derived from an EMBL/GenBank/DDBJ whole genome shotgun (WGS) entry which is preliminary data.</text>
</comment>
<dbReference type="RefSeq" id="WP_120347886.1">
    <property type="nucleotide sequence ID" value="NZ_MCAS01000042.1"/>
</dbReference>
<evidence type="ECO:0000313" key="1">
    <source>
        <dbReference type="EMBL" id="RKF36149.1"/>
    </source>
</evidence>
<accession>A0A3R7HDI6</accession>
<dbReference type="Proteomes" id="UP000283709">
    <property type="component" value="Unassembled WGS sequence"/>
</dbReference>
<dbReference type="AlphaFoldDB" id="A0A3R7HDI6"/>
<dbReference type="OrthoDB" id="8759061at2"/>
<protein>
    <submittedName>
        <fullName evidence="1">Uncharacterized protein</fullName>
    </submittedName>
</protein>
<gene>
    <name evidence="1" type="ORF">BCY88_36760</name>
</gene>